<evidence type="ECO:0000259" key="9">
    <source>
        <dbReference type="Pfam" id="PF01648"/>
    </source>
</evidence>
<evidence type="ECO:0000256" key="1">
    <source>
        <dbReference type="ARBA" id="ARBA00022516"/>
    </source>
</evidence>
<evidence type="ECO:0000256" key="4">
    <source>
        <dbReference type="ARBA" id="ARBA00022832"/>
    </source>
</evidence>
<organism evidence="10 11">
    <name type="scientific">Ruoffia tabacinasalis</name>
    <dbReference type="NCBI Taxonomy" id="87458"/>
    <lineage>
        <taxon>Bacteria</taxon>
        <taxon>Bacillati</taxon>
        <taxon>Bacillota</taxon>
        <taxon>Bacilli</taxon>
        <taxon>Lactobacillales</taxon>
        <taxon>Aerococcaceae</taxon>
        <taxon>Ruoffia</taxon>
    </lineage>
</organism>
<protein>
    <recommendedName>
        <fullName evidence="8">Holo-[acyl-carrier-protein] synthase</fullName>
        <shortName evidence="8">Holo-ACP synthase</shortName>
        <ecNumber evidence="8">2.7.8.7</ecNumber>
    </recommendedName>
    <alternativeName>
        <fullName evidence="8">4'-phosphopantetheinyl transferase AcpS</fullName>
    </alternativeName>
</protein>
<comment type="cofactor">
    <cofactor evidence="8">
        <name>Mg(2+)</name>
        <dbReference type="ChEBI" id="CHEBI:18420"/>
    </cofactor>
</comment>
<comment type="caution">
    <text evidence="10">The sequence shown here is derived from an EMBL/GenBank/DDBJ whole genome shotgun (WGS) entry which is preliminary data.</text>
</comment>
<dbReference type="SUPFAM" id="SSF56214">
    <property type="entry name" value="4'-phosphopantetheinyl transferase"/>
    <property type="match status" value="1"/>
</dbReference>
<keyword evidence="5 8" id="KW-0460">Magnesium</keyword>
<sequence length="136" mass="15304">MQLGTDIIEIERIVEASVRQPRFAAKILTELELEIYNNYSQVRQASFLAGRFSAKEAYGKALGTGVGSKLKFTDITILPDERGVPVITNAPFTHPEAKVSISHSRFHATATVIVELDEHTLRDRLKEYFSNKKEIN</sequence>
<evidence type="ECO:0000256" key="5">
    <source>
        <dbReference type="ARBA" id="ARBA00022842"/>
    </source>
</evidence>
<reference evidence="10 11" key="1">
    <citation type="submission" date="2019-05" db="EMBL/GenBank/DDBJ databases">
        <title>The metagenome of a microbial culture collection derived from dairy environment covers the genomic content of the human microbiome.</title>
        <authorList>
            <person name="Roder T."/>
            <person name="Wuthrich D."/>
            <person name="Sattari Z."/>
            <person name="Von Ah U."/>
            <person name="Bar C."/>
            <person name="Ronchi F."/>
            <person name="Macpherson A.J."/>
            <person name="Ganal-Vonarburg S.C."/>
            <person name="Bruggmann R."/>
            <person name="Vergeres G."/>
        </authorList>
    </citation>
    <scope>NUCLEOTIDE SEQUENCE [LARGE SCALE GENOMIC DNA]</scope>
    <source>
        <strain evidence="10 11">FAM 24227</strain>
    </source>
</reference>
<evidence type="ECO:0000256" key="8">
    <source>
        <dbReference type="HAMAP-Rule" id="MF_00101"/>
    </source>
</evidence>
<name>A0A5R9DXI9_9LACT</name>
<dbReference type="EMBL" id="VBSP01000016">
    <property type="protein sequence ID" value="TLQ41501.1"/>
    <property type="molecule type" value="Genomic_DNA"/>
</dbReference>
<dbReference type="InterPro" id="IPR004568">
    <property type="entry name" value="Ppantetheine-prot_Trfase_dom"/>
</dbReference>
<proteinExistence type="inferred from homology"/>
<dbReference type="EC" id="2.7.8.7" evidence="8"/>
<comment type="subcellular location">
    <subcellularLocation>
        <location evidence="8">Cytoplasm</location>
    </subcellularLocation>
</comment>
<evidence type="ECO:0000256" key="7">
    <source>
        <dbReference type="ARBA" id="ARBA00023160"/>
    </source>
</evidence>
<dbReference type="Gene3D" id="3.90.470.20">
    <property type="entry name" value="4'-phosphopantetheinyl transferase domain"/>
    <property type="match status" value="1"/>
</dbReference>
<evidence type="ECO:0000313" key="10">
    <source>
        <dbReference type="EMBL" id="TLQ41501.1"/>
    </source>
</evidence>
<comment type="catalytic activity">
    <reaction evidence="8">
        <text>apo-[ACP] + CoA = holo-[ACP] + adenosine 3',5'-bisphosphate + H(+)</text>
        <dbReference type="Rhea" id="RHEA:12068"/>
        <dbReference type="Rhea" id="RHEA-COMP:9685"/>
        <dbReference type="Rhea" id="RHEA-COMP:9690"/>
        <dbReference type="ChEBI" id="CHEBI:15378"/>
        <dbReference type="ChEBI" id="CHEBI:29999"/>
        <dbReference type="ChEBI" id="CHEBI:57287"/>
        <dbReference type="ChEBI" id="CHEBI:58343"/>
        <dbReference type="ChEBI" id="CHEBI:64479"/>
        <dbReference type="EC" id="2.7.8.7"/>
    </reaction>
</comment>
<dbReference type="HAMAP" id="MF_00101">
    <property type="entry name" value="AcpS"/>
    <property type="match status" value="1"/>
</dbReference>
<dbReference type="RefSeq" id="WP_138404485.1">
    <property type="nucleotide sequence ID" value="NZ_VBSP01000016.1"/>
</dbReference>
<keyword evidence="8" id="KW-0963">Cytoplasm</keyword>
<keyword evidence="3 8" id="KW-0479">Metal-binding</keyword>
<gene>
    <name evidence="8 10" type="primary">acpS</name>
    <name evidence="10" type="ORF">FEZ33_05920</name>
</gene>
<keyword evidence="4 8" id="KW-0276">Fatty acid metabolism</keyword>
<evidence type="ECO:0000313" key="11">
    <source>
        <dbReference type="Proteomes" id="UP000306420"/>
    </source>
</evidence>
<keyword evidence="2 8" id="KW-0808">Transferase</keyword>
<dbReference type="Proteomes" id="UP000306420">
    <property type="component" value="Unassembled WGS sequence"/>
</dbReference>
<dbReference type="InterPro" id="IPR037143">
    <property type="entry name" value="4-PPantetheinyl_Trfase_dom_sf"/>
</dbReference>
<dbReference type="NCBIfam" id="TIGR00556">
    <property type="entry name" value="pantethn_trn"/>
    <property type="match status" value="1"/>
</dbReference>
<dbReference type="Pfam" id="PF01648">
    <property type="entry name" value="ACPS"/>
    <property type="match status" value="1"/>
</dbReference>
<keyword evidence="6 8" id="KW-0443">Lipid metabolism</keyword>
<evidence type="ECO:0000256" key="6">
    <source>
        <dbReference type="ARBA" id="ARBA00023098"/>
    </source>
</evidence>
<comment type="similarity">
    <text evidence="8">Belongs to the P-Pant transferase superfamily. AcpS family.</text>
</comment>
<dbReference type="GO" id="GO:0008897">
    <property type="term" value="F:holo-[acyl-carrier-protein] synthase activity"/>
    <property type="evidence" value="ECO:0007669"/>
    <property type="project" value="UniProtKB-UniRule"/>
</dbReference>
<feature type="binding site" evidence="8">
    <location>
        <position position="56"/>
    </location>
    <ligand>
        <name>Mg(2+)</name>
        <dbReference type="ChEBI" id="CHEBI:18420"/>
    </ligand>
</feature>
<dbReference type="GO" id="GO:0000287">
    <property type="term" value="F:magnesium ion binding"/>
    <property type="evidence" value="ECO:0007669"/>
    <property type="project" value="UniProtKB-UniRule"/>
</dbReference>
<dbReference type="InterPro" id="IPR002582">
    <property type="entry name" value="ACPS"/>
</dbReference>
<dbReference type="InterPro" id="IPR008278">
    <property type="entry name" value="4-PPantetheinyl_Trfase_dom"/>
</dbReference>
<dbReference type="NCBIfam" id="TIGR00516">
    <property type="entry name" value="acpS"/>
    <property type="match status" value="1"/>
</dbReference>
<keyword evidence="1 8" id="KW-0444">Lipid biosynthesis</keyword>
<dbReference type="AlphaFoldDB" id="A0A5R9DXI9"/>
<evidence type="ECO:0000256" key="2">
    <source>
        <dbReference type="ARBA" id="ARBA00022679"/>
    </source>
</evidence>
<dbReference type="OrthoDB" id="517356at2"/>
<comment type="function">
    <text evidence="8">Transfers the 4'-phosphopantetheine moiety from coenzyme A to a Ser of acyl-carrier-protein.</text>
</comment>
<keyword evidence="7 8" id="KW-0275">Fatty acid biosynthesis</keyword>
<evidence type="ECO:0000256" key="3">
    <source>
        <dbReference type="ARBA" id="ARBA00022723"/>
    </source>
</evidence>
<dbReference type="GO" id="GO:0005737">
    <property type="term" value="C:cytoplasm"/>
    <property type="evidence" value="ECO:0007669"/>
    <property type="project" value="UniProtKB-SubCell"/>
</dbReference>
<dbReference type="GO" id="GO:0006633">
    <property type="term" value="P:fatty acid biosynthetic process"/>
    <property type="evidence" value="ECO:0007669"/>
    <property type="project" value="UniProtKB-UniRule"/>
</dbReference>
<feature type="domain" description="4'-phosphopantetheinyl transferase" evidence="9">
    <location>
        <begin position="3"/>
        <end position="103"/>
    </location>
</feature>
<feature type="binding site" evidence="8">
    <location>
        <position position="6"/>
    </location>
    <ligand>
        <name>Mg(2+)</name>
        <dbReference type="ChEBI" id="CHEBI:18420"/>
    </ligand>
</feature>
<accession>A0A5R9DXI9</accession>